<accession>A0A1M7ADX5</accession>
<dbReference type="EMBL" id="FRAC01000032">
    <property type="protein sequence ID" value="SHL40846.1"/>
    <property type="molecule type" value="Genomic_DNA"/>
</dbReference>
<dbReference type="GO" id="GO:0030313">
    <property type="term" value="C:cell envelope"/>
    <property type="evidence" value="ECO:0007669"/>
    <property type="project" value="UniProtKB-SubCell"/>
</dbReference>
<dbReference type="AlphaFoldDB" id="A0A1M7ADX5"/>
<dbReference type="Gene3D" id="3.40.50.2300">
    <property type="match status" value="2"/>
</dbReference>
<evidence type="ECO:0000313" key="5">
    <source>
        <dbReference type="EMBL" id="SHL40846.1"/>
    </source>
</evidence>
<sequence>MKQPIRKIIHGLILITATLLLLLLYDHLSHNNQTTSPANGTNLNTKPYTIGWSVYNSDYEFFNTMQNGLIDKAKELGMNVITHNQKSSTSEMISGVTNLIAQGIDALVISPINPDAMPIISSMTQDAGIPLVIVDIGTGDSLYDAFIVSDSYGGGVLAAEYALRLISTNNITSKNAAIIKTEETATYANKRGDAFKRVMNDRGYNVVAEIRADSREDLGYQAMKEILSSYGDDLAVVFSENDRMALGASRALEEAGKTGKIMLIGFDGDSAAIDAIKKGLMQGTIAQNPYEMGSLGAQTAYELLTGQHIRFDDWVDKMLLVEINLIDSSGNPTPYLP</sequence>
<comment type="similarity">
    <text evidence="2">Belongs to the bacterial solute-binding protein 2 family.</text>
</comment>
<dbReference type="STRING" id="1121322.SAMN02745136_04828"/>
<evidence type="ECO:0000256" key="1">
    <source>
        <dbReference type="ARBA" id="ARBA00004196"/>
    </source>
</evidence>
<keyword evidence="6" id="KW-1185">Reference proteome</keyword>
<dbReference type="Pfam" id="PF13407">
    <property type="entry name" value="Peripla_BP_4"/>
    <property type="match status" value="1"/>
</dbReference>
<dbReference type="PANTHER" id="PTHR46847">
    <property type="entry name" value="D-ALLOSE-BINDING PERIPLASMIC PROTEIN-RELATED"/>
    <property type="match status" value="1"/>
</dbReference>
<evidence type="ECO:0000313" key="6">
    <source>
        <dbReference type="Proteomes" id="UP000184386"/>
    </source>
</evidence>
<feature type="domain" description="Periplasmic binding protein" evidence="4">
    <location>
        <begin position="50"/>
        <end position="307"/>
    </location>
</feature>
<dbReference type="InterPro" id="IPR025997">
    <property type="entry name" value="SBP_2_dom"/>
</dbReference>
<proteinExistence type="inferred from homology"/>
<evidence type="ECO:0000256" key="3">
    <source>
        <dbReference type="ARBA" id="ARBA00022729"/>
    </source>
</evidence>
<dbReference type="Proteomes" id="UP000184386">
    <property type="component" value="Unassembled WGS sequence"/>
</dbReference>
<name>A0A1M7ADX5_9FIRM</name>
<evidence type="ECO:0000256" key="2">
    <source>
        <dbReference type="ARBA" id="ARBA00007639"/>
    </source>
</evidence>
<dbReference type="SUPFAM" id="SSF53822">
    <property type="entry name" value="Periplasmic binding protein-like I"/>
    <property type="match status" value="1"/>
</dbReference>
<protein>
    <submittedName>
        <fullName evidence="5">Ribose transport system substrate-binding protein</fullName>
    </submittedName>
</protein>
<organism evidence="5 6">
    <name type="scientific">Anaerocolumna jejuensis DSM 15929</name>
    <dbReference type="NCBI Taxonomy" id="1121322"/>
    <lineage>
        <taxon>Bacteria</taxon>
        <taxon>Bacillati</taxon>
        <taxon>Bacillota</taxon>
        <taxon>Clostridia</taxon>
        <taxon>Lachnospirales</taxon>
        <taxon>Lachnospiraceae</taxon>
        <taxon>Anaerocolumna</taxon>
    </lineage>
</organism>
<keyword evidence="3" id="KW-0732">Signal</keyword>
<evidence type="ECO:0000259" key="4">
    <source>
        <dbReference type="Pfam" id="PF13407"/>
    </source>
</evidence>
<comment type="subcellular location">
    <subcellularLocation>
        <location evidence="1">Cell envelope</location>
    </subcellularLocation>
</comment>
<dbReference type="InterPro" id="IPR028082">
    <property type="entry name" value="Peripla_BP_I"/>
</dbReference>
<reference evidence="5 6" key="1">
    <citation type="submission" date="2016-11" db="EMBL/GenBank/DDBJ databases">
        <authorList>
            <person name="Jaros S."/>
            <person name="Januszkiewicz K."/>
            <person name="Wedrychowicz H."/>
        </authorList>
    </citation>
    <scope>NUCLEOTIDE SEQUENCE [LARGE SCALE GENOMIC DNA]</scope>
    <source>
        <strain evidence="5 6">DSM 15929</strain>
    </source>
</reference>
<dbReference type="PANTHER" id="PTHR46847:SF1">
    <property type="entry name" value="D-ALLOSE-BINDING PERIPLASMIC PROTEIN-RELATED"/>
    <property type="match status" value="1"/>
</dbReference>
<dbReference type="RefSeq" id="WP_073279750.1">
    <property type="nucleotide sequence ID" value="NZ_FRAC01000032.1"/>
</dbReference>
<dbReference type="GO" id="GO:0030246">
    <property type="term" value="F:carbohydrate binding"/>
    <property type="evidence" value="ECO:0007669"/>
    <property type="project" value="UniProtKB-ARBA"/>
</dbReference>
<gene>
    <name evidence="5" type="ORF">SAMN02745136_04828</name>
</gene>